<dbReference type="RefSeq" id="WP_244076670.1">
    <property type="nucleotide sequence ID" value="NZ_AP025581.1"/>
</dbReference>
<protein>
    <submittedName>
        <fullName evidence="1">Lipoprotein</fullName>
    </submittedName>
</protein>
<evidence type="ECO:0000313" key="1">
    <source>
        <dbReference type="EMBL" id="GKI19361.1"/>
    </source>
</evidence>
<comment type="caution">
    <text evidence="1">The sequence shown here is derived from an EMBL/GenBank/DDBJ whole genome shotgun (WGS) entry which is preliminary data.</text>
</comment>
<dbReference type="InterPro" id="IPR007298">
    <property type="entry name" value="Cu-R_lipoprotein_NlpE"/>
</dbReference>
<dbReference type="Gene3D" id="2.40.128.640">
    <property type="match status" value="1"/>
</dbReference>
<dbReference type="Pfam" id="PF04170">
    <property type="entry name" value="NlpE"/>
    <property type="match status" value="1"/>
</dbReference>
<sequence length="146" mass="15613">MKSGILILAAAALLAACGGNTQKKAAAGGTETVAGAPDMHTAETSLDYQGTYAGTLPAADCPGIETRLTLKKDGTFDLHMKYIDRDAEFDTKGGYSVRGNLLTLTPENGEGVEYYKVEENRLRRLDADKQPVTGPLAENYVLKKTE</sequence>
<dbReference type="AlphaFoldDB" id="A0AA37NLY0"/>
<gene>
    <name evidence="1" type="ORF">CE91St16_22690</name>
</gene>
<reference evidence="1" key="1">
    <citation type="submission" date="2022-01" db="EMBL/GenBank/DDBJ databases">
        <title>Novel bile acid biosynthetic pathways are enriched in the microbiome of centenarians.</title>
        <authorList>
            <person name="Sato Y."/>
            <person name="Atarashi K."/>
            <person name="Plichta R.D."/>
            <person name="Arai Y."/>
            <person name="Sasajima S."/>
            <person name="Kearney M.S."/>
            <person name="Suda W."/>
            <person name="Takeshita K."/>
            <person name="Sasaki T."/>
            <person name="Okamoto S."/>
            <person name="Skelly N.A."/>
            <person name="Okamura Y."/>
            <person name="Vlamakis H."/>
            <person name="Li Y."/>
            <person name="Tanoue T."/>
            <person name="Takei H."/>
            <person name="Nittono H."/>
            <person name="Narushima S."/>
            <person name="Irie J."/>
            <person name="Itoh H."/>
            <person name="Moriya K."/>
            <person name="Sugiura Y."/>
            <person name="Suematsu M."/>
            <person name="Moritoki N."/>
            <person name="Shibata S."/>
            <person name="Littman R.D."/>
            <person name="Fischbach A.M."/>
            <person name="Uwamino Y."/>
            <person name="Inoue T."/>
            <person name="Honda A."/>
            <person name="Hattori M."/>
            <person name="Murai T."/>
            <person name="Xavier J.R."/>
            <person name="Hirose N."/>
            <person name="Honda K."/>
        </authorList>
    </citation>
    <scope>NUCLEOTIDE SEQUENCE</scope>
    <source>
        <strain evidence="1">CE91-St16</strain>
    </source>
</reference>
<evidence type="ECO:0000313" key="2">
    <source>
        <dbReference type="Proteomes" id="UP001055105"/>
    </source>
</evidence>
<name>A0AA37NLY0_9BACT</name>
<keyword evidence="1" id="KW-0449">Lipoprotein</keyword>
<organism evidence="1 2">
    <name type="scientific">Alistipes finegoldii</name>
    <dbReference type="NCBI Taxonomy" id="214856"/>
    <lineage>
        <taxon>Bacteria</taxon>
        <taxon>Pseudomonadati</taxon>
        <taxon>Bacteroidota</taxon>
        <taxon>Bacteroidia</taxon>
        <taxon>Bacteroidales</taxon>
        <taxon>Rikenellaceae</taxon>
        <taxon>Alistipes</taxon>
    </lineage>
</organism>
<accession>A0AA37NLY0</accession>
<dbReference type="EMBL" id="BQOL01000001">
    <property type="protein sequence ID" value="GKI19361.1"/>
    <property type="molecule type" value="Genomic_DNA"/>
</dbReference>
<proteinExistence type="predicted"/>
<dbReference type="PROSITE" id="PS51257">
    <property type="entry name" value="PROKAR_LIPOPROTEIN"/>
    <property type="match status" value="1"/>
</dbReference>
<dbReference type="Proteomes" id="UP001055105">
    <property type="component" value="Unassembled WGS sequence"/>
</dbReference>